<dbReference type="AlphaFoldDB" id="D2XN14"/>
<dbReference type="InterPro" id="IPR029062">
    <property type="entry name" value="Class_I_gatase-like"/>
</dbReference>
<keyword evidence="8 13" id="KW-0368">Histidine biosynthesis</keyword>
<evidence type="ECO:0000256" key="6">
    <source>
        <dbReference type="ARBA" id="ARBA00022801"/>
    </source>
</evidence>
<dbReference type="PANTHER" id="PTHR42701:SF1">
    <property type="entry name" value="IMIDAZOLE GLYCEROL PHOSPHATE SYNTHASE SUBUNIT HISH"/>
    <property type="match status" value="1"/>
</dbReference>
<feature type="active site" description="Nucleophile" evidence="13 14">
    <location>
        <position position="77"/>
    </location>
</feature>
<protein>
    <recommendedName>
        <fullName evidence="13">Imidazole glycerol phosphate synthase subunit HisH</fullName>
        <ecNumber evidence="13">4.3.2.10</ecNumber>
    </recommendedName>
    <alternativeName>
        <fullName evidence="13">IGP synthase glutaminase subunit</fullName>
        <ecNumber evidence="13">3.5.1.2</ecNumber>
    </alternativeName>
    <alternativeName>
        <fullName evidence="13">IGP synthase subunit HisH</fullName>
    </alternativeName>
    <alternativeName>
        <fullName evidence="13">ImGP synthase subunit HisH</fullName>
        <shortName evidence="13">IGPS subunit HisH</shortName>
    </alternativeName>
</protein>
<evidence type="ECO:0000256" key="11">
    <source>
        <dbReference type="ARBA" id="ARBA00047838"/>
    </source>
</evidence>
<dbReference type="GO" id="GO:0004359">
    <property type="term" value="F:glutaminase activity"/>
    <property type="evidence" value="ECO:0007669"/>
    <property type="project" value="UniProtKB-EC"/>
</dbReference>
<proteinExistence type="inferred from homology"/>
<evidence type="ECO:0000256" key="14">
    <source>
        <dbReference type="PIRSR" id="PIRSR000495-1"/>
    </source>
</evidence>
<keyword evidence="16" id="KW-0808">Transferase</keyword>
<dbReference type="PROSITE" id="PS51273">
    <property type="entry name" value="GATASE_TYPE_1"/>
    <property type="match status" value="1"/>
</dbReference>
<comment type="subunit">
    <text evidence="3 13">Heterodimer of HisH and HisF.</text>
</comment>
<feature type="active site" evidence="13 14">
    <location>
        <position position="180"/>
    </location>
</feature>
<gene>
    <name evidence="13 16" type="primary">hisH</name>
</gene>
<comment type="function">
    <text evidence="10 13">IGPS catalyzes the conversion of PRFAR and glutamine to IGP, AICAR and glutamate. The HisH subunit catalyzes the hydrolysis of glutamine to glutamate and ammonia as part of the synthesis of IGP and AICAR. The resulting ammonia molecule is channeled to the active site of HisF.</text>
</comment>
<dbReference type="GO" id="GO:0000105">
    <property type="term" value="P:L-histidine biosynthetic process"/>
    <property type="evidence" value="ECO:0007669"/>
    <property type="project" value="UniProtKB-UniRule"/>
</dbReference>
<feature type="active site" evidence="13 14">
    <location>
        <position position="178"/>
    </location>
</feature>
<evidence type="ECO:0000256" key="3">
    <source>
        <dbReference type="ARBA" id="ARBA00011152"/>
    </source>
</evidence>
<evidence type="ECO:0000256" key="1">
    <source>
        <dbReference type="ARBA" id="ARBA00004496"/>
    </source>
</evidence>
<evidence type="ECO:0000259" key="15">
    <source>
        <dbReference type="Pfam" id="PF00117"/>
    </source>
</evidence>
<comment type="catalytic activity">
    <reaction evidence="12 13">
        <text>L-glutamine + H2O = L-glutamate + NH4(+)</text>
        <dbReference type="Rhea" id="RHEA:15889"/>
        <dbReference type="ChEBI" id="CHEBI:15377"/>
        <dbReference type="ChEBI" id="CHEBI:28938"/>
        <dbReference type="ChEBI" id="CHEBI:29985"/>
        <dbReference type="ChEBI" id="CHEBI:58359"/>
        <dbReference type="EC" id="3.5.1.2"/>
    </reaction>
</comment>
<dbReference type="SUPFAM" id="SSF52317">
    <property type="entry name" value="Class I glutamine amidotransferase-like"/>
    <property type="match status" value="1"/>
</dbReference>
<name>D2XN14_9ENTR</name>
<evidence type="ECO:0000256" key="8">
    <source>
        <dbReference type="ARBA" id="ARBA00023102"/>
    </source>
</evidence>
<dbReference type="FunFam" id="3.40.50.880:FF:000009">
    <property type="entry name" value="Imidazole glycerol phosphate synthase subunit HisH"/>
    <property type="match status" value="1"/>
</dbReference>
<dbReference type="EC" id="4.3.2.10" evidence="13"/>
<evidence type="ECO:0000256" key="2">
    <source>
        <dbReference type="ARBA" id="ARBA00005091"/>
    </source>
</evidence>
<comment type="catalytic activity">
    <reaction evidence="11 13">
        <text>5-[(5-phospho-1-deoxy-D-ribulos-1-ylimino)methylamino]-1-(5-phospho-beta-D-ribosyl)imidazole-4-carboxamide + L-glutamine = D-erythro-1-(imidazol-4-yl)glycerol 3-phosphate + 5-amino-1-(5-phospho-beta-D-ribosyl)imidazole-4-carboxamide + L-glutamate + H(+)</text>
        <dbReference type="Rhea" id="RHEA:24793"/>
        <dbReference type="ChEBI" id="CHEBI:15378"/>
        <dbReference type="ChEBI" id="CHEBI:29985"/>
        <dbReference type="ChEBI" id="CHEBI:58278"/>
        <dbReference type="ChEBI" id="CHEBI:58359"/>
        <dbReference type="ChEBI" id="CHEBI:58475"/>
        <dbReference type="ChEBI" id="CHEBI:58525"/>
        <dbReference type="EC" id="4.3.2.10"/>
    </reaction>
</comment>
<dbReference type="Gene3D" id="3.40.50.880">
    <property type="match status" value="1"/>
</dbReference>
<keyword evidence="5 13" id="KW-0028">Amino-acid biosynthesis</keyword>
<evidence type="ECO:0000256" key="13">
    <source>
        <dbReference type="HAMAP-Rule" id="MF_00278"/>
    </source>
</evidence>
<dbReference type="NCBIfam" id="TIGR01855">
    <property type="entry name" value="IMP_synth_hisH"/>
    <property type="match status" value="1"/>
</dbReference>
<dbReference type="HAMAP" id="MF_00278">
    <property type="entry name" value="HisH"/>
    <property type="match status" value="1"/>
</dbReference>
<evidence type="ECO:0000256" key="4">
    <source>
        <dbReference type="ARBA" id="ARBA00022490"/>
    </source>
</evidence>
<feature type="domain" description="Glutamine amidotransferase" evidence="15">
    <location>
        <begin position="11"/>
        <end position="194"/>
    </location>
</feature>
<dbReference type="MEROPS" id="C26.965"/>
<keyword evidence="6 13" id="KW-0378">Hydrolase</keyword>
<reference evidence="16" key="1">
    <citation type="journal article" date="2010" name="Mol. Biol. Evol.">
        <title>Slip into something more functional: selection maintains ancient frameshifts in homopolymeric sequences.</title>
        <authorList>
            <person name="Wernegreen J.J."/>
            <person name="Kauppinen S.N."/>
            <person name="Degnan P.H."/>
        </authorList>
    </citation>
    <scope>NUCLEOTIDE SEQUENCE</scope>
</reference>
<dbReference type="Pfam" id="PF00117">
    <property type="entry name" value="GATase"/>
    <property type="match status" value="1"/>
</dbReference>
<dbReference type="GO" id="GO:0000107">
    <property type="term" value="F:imidazoleglycerol-phosphate synthase activity"/>
    <property type="evidence" value="ECO:0007669"/>
    <property type="project" value="UniProtKB-UniRule"/>
</dbReference>
<keyword evidence="4 13" id="KW-0963">Cytoplasm</keyword>
<evidence type="ECO:0000256" key="5">
    <source>
        <dbReference type="ARBA" id="ARBA00022605"/>
    </source>
</evidence>
<sequence length="196" mass="22038">MNIVIINTNCSNLFSVKTMLHKLGCSPIISDRADIISQADKLFLPGVGTASAAMKQLKKKNLVSLIQNCTKPILGICLGMQLFSSISAENNGIKTLNIIDVPVKRIQYCGLPLPHMGWNTITIPKKHYLFYGIKENSYFYFAHSYFIEICHVTISQTNYGQLFSSVIEYKNFFGVQFHPEKSGMPGHQLVKNFLEI</sequence>
<keyword evidence="16" id="KW-0328">Glycosyltransferase</keyword>
<evidence type="ECO:0000256" key="9">
    <source>
        <dbReference type="ARBA" id="ARBA00023239"/>
    </source>
</evidence>
<dbReference type="PANTHER" id="PTHR42701">
    <property type="entry name" value="IMIDAZOLE GLYCEROL PHOSPHATE SYNTHASE SUBUNIT HISH"/>
    <property type="match status" value="1"/>
</dbReference>
<dbReference type="InterPro" id="IPR017926">
    <property type="entry name" value="GATASE"/>
</dbReference>
<dbReference type="PIRSF" id="PIRSF000495">
    <property type="entry name" value="Amidotransf_hisH"/>
    <property type="match status" value="1"/>
</dbReference>
<dbReference type="UniPathway" id="UPA00031">
    <property type="reaction ID" value="UER00010"/>
</dbReference>
<dbReference type="InterPro" id="IPR010139">
    <property type="entry name" value="Imidazole-glycPsynth_HisH"/>
</dbReference>
<comment type="pathway">
    <text evidence="2 13">Amino-acid biosynthesis; L-histidine biosynthesis; L-histidine from 5-phospho-alpha-D-ribose 1-diphosphate: step 5/9.</text>
</comment>
<evidence type="ECO:0000313" key="16">
    <source>
        <dbReference type="EMBL" id="ADA82623.1"/>
    </source>
</evidence>
<dbReference type="CDD" id="cd01748">
    <property type="entry name" value="GATase1_IGP_Synthase"/>
    <property type="match status" value="1"/>
</dbReference>
<dbReference type="GO" id="GO:0016829">
    <property type="term" value="F:lyase activity"/>
    <property type="evidence" value="ECO:0007669"/>
    <property type="project" value="UniProtKB-KW"/>
</dbReference>
<keyword evidence="9 13" id="KW-0456">Lyase</keyword>
<evidence type="ECO:0000256" key="7">
    <source>
        <dbReference type="ARBA" id="ARBA00022962"/>
    </source>
</evidence>
<keyword evidence="7 13" id="KW-0315">Glutamine amidotransferase</keyword>
<dbReference type="EC" id="3.5.1.2" evidence="13"/>
<organism evidence="16">
    <name type="scientific">Candidatus Blochmannia castaneus</name>
    <name type="common">nom. nud.</name>
    <dbReference type="NCBI Taxonomy" id="101530"/>
    <lineage>
        <taxon>Bacteria</taxon>
        <taxon>Pseudomonadati</taxon>
        <taxon>Pseudomonadota</taxon>
        <taxon>Gammaproteobacteria</taxon>
        <taxon>Enterobacterales</taxon>
        <taxon>Enterobacteriaceae</taxon>
        <taxon>ant endosymbionts</taxon>
        <taxon>Candidatus Blochmanniella</taxon>
    </lineage>
</organism>
<dbReference type="GO" id="GO:0005737">
    <property type="term" value="C:cytoplasm"/>
    <property type="evidence" value="ECO:0007669"/>
    <property type="project" value="UniProtKB-SubCell"/>
</dbReference>
<accession>D2XN14</accession>
<evidence type="ECO:0000256" key="10">
    <source>
        <dbReference type="ARBA" id="ARBA00025299"/>
    </source>
</evidence>
<comment type="subcellular location">
    <subcellularLocation>
        <location evidence="1 13">Cytoplasm</location>
    </subcellularLocation>
</comment>
<evidence type="ECO:0000256" key="12">
    <source>
        <dbReference type="ARBA" id="ARBA00049534"/>
    </source>
</evidence>
<dbReference type="EMBL" id="GU214035">
    <property type="protein sequence ID" value="ADA82623.1"/>
    <property type="molecule type" value="Genomic_DNA"/>
</dbReference>